<proteinExistence type="predicted"/>
<keyword evidence="2" id="KW-1185">Reference proteome</keyword>
<protein>
    <submittedName>
        <fullName evidence="1">Uncharacterized protein</fullName>
    </submittedName>
</protein>
<accession>A0ABN7M9R2</accession>
<evidence type="ECO:0000313" key="1">
    <source>
        <dbReference type="EMBL" id="CAE6785973.1"/>
    </source>
</evidence>
<sequence>MRLPPARNAVCPTEVANKYFFSKVLVEHIVFHQQPAAAIRRLLRFDGGMSSATAGQRATTSNYGRCGGRVRLKFRMTNADIELGLGSGLPGVTSPRHKELLHA</sequence>
<gene>
    <name evidence="1" type="ORF">R69776_04543</name>
</gene>
<name>A0ABN7M9R2_9BURK</name>
<dbReference type="Proteomes" id="UP000673821">
    <property type="component" value="Unassembled WGS sequence"/>
</dbReference>
<evidence type="ECO:0000313" key="2">
    <source>
        <dbReference type="Proteomes" id="UP000673821"/>
    </source>
</evidence>
<comment type="caution">
    <text evidence="1">The sequence shown here is derived from an EMBL/GenBank/DDBJ whole genome shotgun (WGS) entry which is preliminary data.</text>
</comment>
<organism evidence="1 2">
    <name type="scientific">Paraburkholderia nemoris</name>
    <dbReference type="NCBI Taxonomy" id="2793076"/>
    <lineage>
        <taxon>Bacteria</taxon>
        <taxon>Pseudomonadati</taxon>
        <taxon>Pseudomonadota</taxon>
        <taxon>Betaproteobacteria</taxon>
        <taxon>Burkholderiales</taxon>
        <taxon>Burkholderiaceae</taxon>
        <taxon>Paraburkholderia</taxon>
    </lineage>
</organism>
<reference evidence="1 2" key="1">
    <citation type="submission" date="2021-02" db="EMBL/GenBank/DDBJ databases">
        <authorList>
            <person name="Vanwijnsberghe S."/>
        </authorList>
    </citation>
    <scope>NUCLEOTIDE SEQUENCE [LARGE SCALE GENOMIC DNA]</scope>
    <source>
        <strain evidence="1 2">R-69776</strain>
    </source>
</reference>
<dbReference type="EMBL" id="CAJNBH010000013">
    <property type="protein sequence ID" value="CAE6785973.1"/>
    <property type="molecule type" value="Genomic_DNA"/>
</dbReference>